<keyword evidence="4 7" id="KW-0547">Nucleotide-binding</keyword>
<protein>
    <recommendedName>
        <fullName evidence="8">Protein kinase domain-containing protein</fullName>
    </recommendedName>
</protein>
<dbReference type="PROSITE" id="PS01351">
    <property type="entry name" value="MAPK"/>
    <property type="match status" value="1"/>
</dbReference>
<dbReference type="EMBL" id="BEGY01000002">
    <property type="protein sequence ID" value="GAX73036.1"/>
    <property type="molecule type" value="Genomic_DNA"/>
</dbReference>
<sequence>MAAADVQPVRDNISTEDAPSSFFHGCSEGKRFTVQEVIGKGSYGTVCAAIDNATGEKVAIKRIQNVFDNVADATRILREIKLLRILKHPDVVDIKHIMLPPDPRTFKDIFVVFELMESDLHTVIGANDDLTADHHKVFLYQLLRGLAFIHETGVLHRDLKPKNILANSNCKLKICDFGLARPFLGEETPTAWTDYVATRWYRAPELLGCFYGHYSQAVDIWSIGCIFAETLLGKPLFPGKDTVAQLHLITDLLGKPSHAVIEQICNQKARNFLHALPPKPARPFENKFRNSDRLALDLIHQLLSFDAASRPSATQALKHPYFQGLPEVSAMNCPLIGRSQFEFEMHKLTELDVRNLIYLEVLNYHPNMQAQYQASTCRLAALNSQFDNNNEDVKRQFIMAEQFGSAAGRPAPAAGFAAQWKQPQSMIGSHKAAGAMPQQLPAYRPVEPSIGAAMTLAAVQEQHAVMTMKYQAAVGTDLYGLAGAGGTLTGHHSAAVLAAAAAALAAQRTASGYYNGASEEYSGGIPLTR</sequence>
<name>A0A250WQQ9_9CHLO</name>
<keyword evidence="10" id="KW-1185">Reference proteome</keyword>
<comment type="caution">
    <text evidence="9">The sequence shown here is derived from an EMBL/GenBank/DDBJ whole genome shotgun (WGS) entry which is preliminary data.</text>
</comment>
<keyword evidence="6 7" id="KW-0067">ATP-binding</keyword>
<dbReference type="PROSITE" id="PS00107">
    <property type="entry name" value="PROTEIN_KINASE_ATP"/>
    <property type="match status" value="1"/>
</dbReference>
<dbReference type="AlphaFoldDB" id="A0A250WQQ9"/>
<accession>A0A250WQQ9</accession>
<evidence type="ECO:0000313" key="10">
    <source>
        <dbReference type="Proteomes" id="UP000232323"/>
    </source>
</evidence>
<dbReference type="OrthoDB" id="2396at2759"/>
<dbReference type="Proteomes" id="UP000232323">
    <property type="component" value="Unassembled WGS sequence"/>
</dbReference>
<dbReference type="InterPro" id="IPR017441">
    <property type="entry name" value="Protein_kinase_ATP_BS"/>
</dbReference>
<dbReference type="PANTHER" id="PTHR24055">
    <property type="entry name" value="MITOGEN-ACTIVATED PROTEIN KINASE"/>
    <property type="match status" value="1"/>
</dbReference>
<dbReference type="InterPro" id="IPR011009">
    <property type="entry name" value="Kinase-like_dom_sf"/>
</dbReference>
<organism evidence="9 10">
    <name type="scientific">Chlamydomonas eustigma</name>
    <dbReference type="NCBI Taxonomy" id="1157962"/>
    <lineage>
        <taxon>Eukaryota</taxon>
        <taxon>Viridiplantae</taxon>
        <taxon>Chlorophyta</taxon>
        <taxon>core chlorophytes</taxon>
        <taxon>Chlorophyceae</taxon>
        <taxon>CS clade</taxon>
        <taxon>Chlamydomonadales</taxon>
        <taxon>Chlamydomonadaceae</taxon>
        <taxon>Chlamydomonas</taxon>
    </lineage>
</organism>
<evidence type="ECO:0000259" key="8">
    <source>
        <dbReference type="PROSITE" id="PS50011"/>
    </source>
</evidence>
<dbReference type="FunFam" id="3.30.200.20:FF:000046">
    <property type="entry name" value="Mitogen-activated protein kinase"/>
    <property type="match status" value="1"/>
</dbReference>
<evidence type="ECO:0000256" key="5">
    <source>
        <dbReference type="ARBA" id="ARBA00022777"/>
    </source>
</evidence>
<comment type="similarity">
    <text evidence="1">Belongs to the protein kinase superfamily. CMGC Ser/Thr protein kinase family. MAP kinase subfamily.</text>
</comment>
<evidence type="ECO:0000256" key="4">
    <source>
        <dbReference type="ARBA" id="ARBA00022741"/>
    </source>
</evidence>
<reference evidence="9 10" key="1">
    <citation type="submission" date="2017-08" db="EMBL/GenBank/DDBJ databases">
        <title>Acidophilic green algal genome provides insights into adaptation to an acidic environment.</title>
        <authorList>
            <person name="Hirooka S."/>
            <person name="Hirose Y."/>
            <person name="Kanesaki Y."/>
            <person name="Higuchi S."/>
            <person name="Fujiwara T."/>
            <person name="Onuma R."/>
            <person name="Era A."/>
            <person name="Ohbayashi R."/>
            <person name="Uzuka A."/>
            <person name="Nozaki H."/>
            <person name="Yoshikawa H."/>
            <person name="Miyagishima S.Y."/>
        </authorList>
    </citation>
    <scope>NUCLEOTIDE SEQUENCE [LARGE SCALE GENOMIC DNA]</scope>
    <source>
        <strain evidence="9 10">NIES-2499</strain>
    </source>
</reference>
<keyword evidence="5" id="KW-0418">Kinase</keyword>
<keyword evidence="3" id="KW-0808">Transferase</keyword>
<evidence type="ECO:0000313" key="9">
    <source>
        <dbReference type="EMBL" id="GAX73036.1"/>
    </source>
</evidence>
<dbReference type="InterPro" id="IPR003527">
    <property type="entry name" value="MAP_kinase_CS"/>
</dbReference>
<dbReference type="FunFam" id="1.10.510.10:FF:000098">
    <property type="entry name" value="Mitogen-activated protein kinase 1"/>
    <property type="match status" value="1"/>
</dbReference>
<evidence type="ECO:0000256" key="6">
    <source>
        <dbReference type="ARBA" id="ARBA00022840"/>
    </source>
</evidence>
<dbReference type="STRING" id="1157962.A0A250WQQ9"/>
<feature type="binding site" evidence="7">
    <location>
        <position position="61"/>
    </location>
    <ligand>
        <name>ATP</name>
        <dbReference type="ChEBI" id="CHEBI:30616"/>
    </ligand>
</feature>
<evidence type="ECO:0000256" key="1">
    <source>
        <dbReference type="ARBA" id="ARBA00008832"/>
    </source>
</evidence>
<dbReference type="GO" id="GO:0005524">
    <property type="term" value="F:ATP binding"/>
    <property type="evidence" value="ECO:0007669"/>
    <property type="project" value="UniProtKB-UniRule"/>
</dbReference>
<evidence type="ECO:0000256" key="3">
    <source>
        <dbReference type="ARBA" id="ARBA00022679"/>
    </source>
</evidence>
<gene>
    <name evidence="9" type="ORF">CEUSTIGMA_g488.t1</name>
</gene>
<dbReference type="PROSITE" id="PS50011">
    <property type="entry name" value="PROTEIN_KINASE_DOM"/>
    <property type="match status" value="1"/>
</dbReference>
<dbReference type="InterPro" id="IPR000719">
    <property type="entry name" value="Prot_kinase_dom"/>
</dbReference>
<keyword evidence="2" id="KW-0723">Serine/threonine-protein kinase</keyword>
<dbReference type="SUPFAM" id="SSF56112">
    <property type="entry name" value="Protein kinase-like (PK-like)"/>
    <property type="match status" value="1"/>
</dbReference>
<feature type="domain" description="Protein kinase" evidence="8">
    <location>
        <begin position="32"/>
        <end position="322"/>
    </location>
</feature>
<dbReference type="Pfam" id="PF00069">
    <property type="entry name" value="Pkinase"/>
    <property type="match status" value="1"/>
</dbReference>
<evidence type="ECO:0000256" key="7">
    <source>
        <dbReference type="PROSITE-ProRule" id="PRU10141"/>
    </source>
</evidence>
<dbReference type="Gene3D" id="1.10.510.10">
    <property type="entry name" value="Transferase(Phosphotransferase) domain 1"/>
    <property type="match status" value="1"/>
</dbReference>
<proteinExistence type="inferred from homology"/>
<dbReference type="GO" id="GO:0004707">
    <property type="term" value="F:MAP kinase activity"/>
    <property type="evidence" value="ECO:0007669"/>
    <property type="project" value="InterPro"/>
</dbReference>
<dbReference type="SMART" id="SM00220">
    <property type="entry name" value="S_TKc"/>
    <property type="match status" value="1"/>
</dbReference>
<dbReference type="Gene3D" id="3.30.200.20">
    <property type="entry name" value="Phosphorylase Kinase, domain 1"/>
    <property type="match status" value="1"/>
</dbReference>
<dbReference type="InterPro" id="IPR050117">
    <property type="entry name" value="MAPK"/>
</dbReference>
<evidence type="ECO:0000256" key="2">
    <source>
        <dbReference type="ARBA" id="ARBA00022527"/>
    </source>
</evidence>